<accession>A0A9W9D1Q3</accession>
<feature type="compositionally biased region" description="Low complexity" evidence="1">
    <location>
        <begin position="117"/>
        <end position="126"/>
    </location>
</feature>
<name>A0A9W9D1Q3_9PEZI</name>
<gene>
    <name evidence="2" type="ORF">N0V93_001487</name>
</gene>
<feature type="compositionally biased region" description="Basic and acidic residues" evidence="1">
    <location>
        <begin position="127"/>
        <end position="139"/>
    </location>
</feature>
<dbReference type="Proteomes" id="UP001140453">
    <property type="component" value="Unassembled WGS sequence"/>
</dbReference>
<comment type="caution">
    <text evidence="2">The sequence shown here is derived from an EMBL/GenBank/DDBJ whole genome shotgun (WGS) entry which is preliminary data.</text>
</comment>
<evidence type="ECO:0000256" key="1">
    <source>
        <dbReference type="SAM" id="MobiDB-lite"/>
    </source>
</evidence>
<dbReference type="AlphaFoldDB" id="A0A9W9D1Q3"/>
<evidence type="ECO:0000313" key="2">
    <source>
        <dbReference type="EMBL" id="KAJ4397263.1"/>
    </source>
</evidence>
<sequence length="298" mass="32875">MESRRTACDGRIAPNLASLIKRKNGSSKRTPRSHSWADEESELLIALRASGMSYKEATETDFKHSSYLGLRLRYLELLKLPRWKDRLGQLETMDSFGQLESVCKARLGVARSRLQRTQGKQGTQCQGKEEGLPAAKDDNVAANDNITDDNTQKSPVTDGVDESEIDKIGPQQTSQGERKYVHSGRNVGKSKKNTTAHVSERQAPATTKDHKTHRHGMLQEKRSEPATAGNTNPMDEAVPEICETPQPDVASVVKAPEVIVIGSSDDDSSEHDLPLATSRRRVRDKGIATVMISSDEDE</sequence>
<evidence type="ECO:0000313" key="3">
    <source>
        <dbReference type="Proteomes" id="UP001140453"/>
    </source>
</evidence>
<proteinExistence type="predicted"/>
<organism evidence="2 3">
    <name type="scientific">Gnomoniopsis smithogilvyi</name>
    <dbReference type="NCBI Taxonomy" id="1191159"/>
    <lineage>
        <taxon>Eukaryota</taxon>
        <taxon>Fungi</taxon>
        <taxon>Dikarya</taxon>
        <taxon>Ascomycota</taxon>
        <taxon>Pezizomycotina</taxon>
        <taxon>Sordariomycetes</taxon>
        <taxon>Sordariomycetidae</taxon>
        <taxon>Diaporthales</taxon>
        <taxon>Gnomoniaceae</taxon>
        <taxon>Gnomoniopsis</taxon>
    </lineage>
</organism>
<keyword evidence="3" id="KW-1185">Reference proteome</keyword>
<reference evidence="2" key="1">
    <citation type="submission" date="2022-10" db="EMBL/GenBank/DDBJ databases">
        <title>Tapping the CABI collections for fungal endophytes: first genome assemblies for Collariella, Neodidymelliopsis, Ascochyta clinopodiicola, Didymella pomorum, Didymosphaeria variabile, Neocosmospora piperis and Neocucurbitaria cava.</title>
        <authorList>
            <person name="Hill R."/>
        </authorList>
    </citation>
    <scope>NUCLEOTIDE SEQUENCE</scope>
    <source>
        <strain evidence="2">IMI 355082</strain>
    </source>
</reference>
<feature type="region of interest" description="Disordered" evidence="1">
    <location>
        <begin position="114"/>
        <end position="239"/>
    </location>
</feature>
<protein>
    <submittedName>
        <fullName evidence="2">Uncharacterized protein</fullName>
    </submittedName>
</protein>
<dbReference type="EMBL" id="JAPEVB010000001">
    <property type="protein sequence ID" value="KAJ4397263.1"/>
    <property type="molecule type" value="Genomic_DNA"/>
</dbReference>